<accession>A0ABN7XG72</accession>
<proteinExistence type="predicted"/>
<evidence type="ECO:0000313" key="2">
    <source>
        <dbReference type="Proteomes" id="UP000789901"/>
    </source>
</evidence>
<dbReference type="EMBL" id="CAJVQB010135813">
    <property type="protein sequence ID" value="CAG8854298.1"/>
    <property type="molecule type" value="Genomic_DNA"/>
</dbReference>
<protein>
    <submittedName>
        <fullName evidence="1">35757_t:CDS:1</fullName>
    </submittedName>
</protein>
<name>A0ABN7XG72_GIGMA</name>
<organism evidence="1 2">
    <name type="scientific">Gigaspora margarita</name>
    <dbReference type="NCBI Taxonomy" id="4874"/>
    <lineage>
        <taxon>Eukaryota</taxon>
        <taxon>Fungi</taxon>
        <taxon>Fungi incertae sedis</taxon>
        <taxon>Mucoromycota</taxon>
        <taxon>Glomeromycotina</taxon>
        <taxon>Glomeromycetes</taxon>
        <taxon>Diversisporales</taxon>
        <taxon>Gigasporaceae</taxon>
        <taxon>Gigaspora</taxon>
    </lineage>
</organism>
<keyword evidence="2" id="KW-1185">Reference proteome</keyword>
<evidence type="ECO:0000313" key="1">
    <source>
        <dbReference type="EMBL" id="CAG8854298.1"/>
    </source>
</evidence>
<feature type="non-terminal residue" evidence="1">
    <location>
        <position position="51"/>
    </location>
</feature>
<reference evidence="1 2" key="1">
    <citation type="submission" date="2021-06" db="EMBL/GenBank/DDBJ databases">
        <authorList>
            <person name="Kallberg Y."/>
            <person name="Tangrot J."/>
            <person name="Rosling A."/>
        </authorList>
    </citation>
    <scope>NUCLEOTIDE SEQUENCE [LARGE SCALE GENOMIC DNA]</scope>
    <source>
        <strain evidence="1 2">120-4 pot B 10/14</strain>
    </source>
</reference>
<gene>
    <name evidence="1" type="ORF">GMARGA_LOCUS43119</name>
</gene>
<comment type="caution">
    <text evidence="1">The sequence shown here is derived from an EMBL/GenBank/DDBJ whole genome shotgun (WGS) entry which is preliminary data.</text>
</comment>
<dbReference type="Proteomes" id="UP000789901">
    <property type="component" value="Unassembled WGS sequence"/>
</dbReference>
<sequence>ESHTFEQKMVKIHYRHYGWNRKKLLQEFHYVDHLAGIQDPFPRFNVPNYNQ</sequence>
<feature type="non-terminal residue" evidence="1">
    <location>
        <position position="1"/>
    </location>
</feature>